<dbReference type="InterPro" id="IPR029056">
    <property type="entry name" value="Ribokinase-like"/>
</dbReference>
<reference evidence="8" key="1">
    <citation type="journal article" date="2019" name="Int. J. Syst. Evol. Microbiol.">
        <title>The Global Catalogue of Microorganisms (GCM) 10K type strain sequencing project: providing services to taxonomists for standard genome sequencing and annotation.</title>
        <authorList>
            <consortium name="The Broad Institute Genomics Platform"/>
            <consortium name="The Broad Institute Genome Sequencing Center for Infectious Disease"/>
            <person name="Wu L."/>
            <person name="Ma J."/>
        </authorList>
    </citation>
    <scope>NUCLEOTIDE SEQUENCE [LARGE SCALE GENOMIC DNA]</scope>
    <source>
        <strain evidence="8">CGMCC 1.13574</strain>
    </source>
</reference>
<evidence type="ECO:0000256" key="5">
    <source>
        <dbReference type="ARBA" id="ARBA00022840"/>
    </source>
</evidence>
<name>A0ABW5A384_9BACL</name>
<feature type="domain" description="Carbohydrate kinase PfkB" evidence="6">
    <location>
        <begin position="1"/>
        <end position="314"/>
    </location>
</feature>
<organism evidence="7 8">
    <name type="scientific">Tumebacillus lipolyticus</name>
    <dbReference type="NCBI Taxonomy" id="1280370"/>
    <lineage>
        <taxon>Bacteria</taxon>
        <taxon>Bacillati</taxon>
        <taxon>Bacillota</taxon>
        <taxon>Bacilli</taxon>
        <taxon>Bacillales</taxon>
        <taxon>Alicyclobacillaceae</taxon>
        <taxon>Tumebacillus</taxon>
    </lineage>
</organism>
<dbReference type="EMBL" id="JBHUIO010000011">
    <property type="protein sequence ID" value="MFD2172031.1"/>
    <property type="molecule type" value="Genomic_DNA"/>
</dbReference>
<dbReference type="Proteomes" id="UP001597343">
    <property type="component" value="Unassembled WGS sequence"/>
</dbReference>
<dbReference type="SUPFAM" id="SSF53613">
    <property type="entry name" value="Ribokinase-like"/>
    <property type="match status" value="1"/>
</dbReference>
<dbReference type="Gene3D" id="3.40.1190.20">
    <property type="match status" value="1"/>
</dbReference>
<evidence type="ECO:0000256" key="1">
    <source>
        <dbReference type="ARBA" id="ARBA00010688"/>
    </source>
</evidence>
<evidence type="ECO:0000313" key="8">
    <source>
        <dbReference type="Proteomes" id="UP001597343"/>
    </source>
</evidence>
<dbReference type="InterPro" id="IPR002139">
    <property type="entry name" value="Ribo/fructo_kinase"/>
</dbReference>
<keyword evidence="4 7" id="KW-0418">Kinase</keyword>
<evidence type="ECO:0000259" key="6">
    <source>
        <dbReference type="Pfam" id="PF00294"/>
    </source>
</evidence>
<dbReference type="RefSeq" id="WP_386049336.1">
    <property type="nucleotide sequence ID" value="NZ_JBHUIO010000011.1"/>
</dbReference>
<dbReference type="CDD" id="cd01167">
    <property type="entry name" value="bac_FRK"/>
    <property type="match status" value="1"/>
</dbReference>
<comment type="caution">
    <text evidence="7">The sequence shown here is derived from an EMBL/GenBank/DDBJ whole genome shotgun (WGS) entry which is preliminary data.</text>
</comment>
<keyword evidence="5" id="KW-0067">ATP-binding</keyword>
<evidence type="ECO:0000256" key="2">
    <source>
        <dbReference type="ARBA" id="ARBA00022679"/>
    </source>
</evidence>
<dbReference type="PRINTS" id="PR00990">
    <property type="entry name" value="RIBOKINASE"/>
</dbReference>
<dbReference type="EC" id="2.7.1.-" evidence="7"/>
<keyword evidence="3" id="KW-0547">Nucleotide-binding</keyword>
<dbReference type="PANTHER" id="PTHR43085">
    <property type="entry name" value="HEXOKINASE FAMILY MEMBER"/>
    <property type="match status" value="1"/>
</dbReference>
<keyword evidence="8" id="KW-1185">Reference proteome</keyword>
<comment type="similarity">
    <text evidence="1">Belongs to the carbohydrate kinase PfkB family.</text>
</comment>
<dbReference type="InterPro" id="IPR011611">
    <property type="entry name" value="PfkB_dom"/>
</dbReference>
<proteinExistence type="inferred from homology"/>
<dbReference type="Pfam" id="PF00294">
    <property type="entry name" value="PfkB"/>
    <property type="match status" value="1"/>
</dbReference>
<dbReference type="InterPro" id="IPR050306">
    <property type="entry name" value="PfkB_Carbo_kinase"/>
</dbReference>
<gene>
    <name evidence="7" type="ORF">ACFSOY_18870</name>
</gene>
<evidence type="ECO:0000256" key="4">
    <source>
        <dbReference type="ARBA" id="ARBA00022777"/>
    </source>
</evidence>
<keyword evidence="2 7" id="KW-0808">Transferase</keyword>
<sequence length="337" mass="36544">MIDVLSIGEMIIDFMPQTTGVTLDRVPGFEKAAGGAPANVAVGVAKLGGRAAFLGKFSVDPFGDYLIDTLKGHGVDTTGCSRTKRAKTGLAFVAIDGGGDRHFHFYRDPSADMLLDEDDIQAELIKKARVIHIGSVTQVLPEAFAATRRAQQIAREHGVIISFDVNFRLGLWRGREEEGKAKVRETATLTDVLKVSEEEMLFLTGTQDVERGAEELLALGPKIVFVTLAEQGVYYRTRELQGRVAPFRVQMVDATGAGDGFVAGFLRQLVDRVQGRSLDESLSSKEEIEEMARYANAVGALAVSRLGAIPAMPTGQEVYQFMYGGRSGKSVPEAETR</sequence>
<dbReference type="PANTHER" id="PTHR43085:SF1">
    <property type="entry name" value="PSEUDOURIDINE KINASE-RELATED"/>
    <property type="match status" value="1"/>
</dbReference>
<evidence type="ECO:0000313" key="7">
    <source>
        <dbReference type="EMBL" id="MFD2172031.1"/>
    </source>
</evidence>
<dbReference type="GO" id="GO:0016301">
    <property type="term" value="F:kinase activity"/>
    <property type="evidence" value="ECO:0007669"/>
    <property type="project" value="UniProtKB-KW"/>
</dbReference>
<evidence type="ECO:0000256" key="3">
    <source>
        <dbReference type="ARBA" id="ARBA00022741"/>
    </source>
</evidence>
<protein>
    <submittedName>
        <fullName evidence="7">Carbohydrate kinase</fullName>
        <ecNumber evidence="7">2.7.1.-</ecNumber>
    </submittedName>
</protein>
<accession>A0ABW5A384</accession>